<gene>
    <name evidence="2" type="ORF">V8G58_02925</name>
</gene>
<evidence type="ECO:0000256" key="1">
    <source>
        <dbReference type="SAM" id="SignalP"/>
    </source>
</evidence>
<organism evidence="2 3">
    <name type="scientific">Gaetbulibacter aestuarii</name>
    <dbReference type="NCBI Taxonomy" id="1502358"/>
    <lineage>
        <taxon>Bacteria</taxon>
        <taxon>Pseudomonadati</taxon>
        <taxon>Bacteroidota</taxon>
        <taxon>Flavobacteriia</taxon>
        <taxon>Flavobacteriales</taxon>
        <taxon>Flavobacteriaceae</taxon>
        <taxon>Gaetbulibacter</taxon>
    </lineage>
</organism>
<dbReference type="EMBL" id="JBAWKB010000001">
    <property type="protein sequence ID" value="MFH6770874.1"/>
    <property type="molecule type" value="Genomic_DNA"/>
</dbReference>
<keyword evidence="3" id="KW-1185">Reference proteome</keyword>
<evidence type="ECO:0000313" key="3">
    <source>
        <dbReference type="Proteomes" id="UP001610100"/>
    </source>
</evidence>
<sequence length="631" mass="73382">MNLKHLFLALCAYLFFQFSHAQNTYDIVFPNNGKSQKCNKFSRLFQQKPEEVKFSIKRVGNKLYFEINDNRWFNELFENPYDGLAIDVVAKSRYDCSLTDISNDQVRGTVLPPVYYYALKNSMRSVGNGRYQIYVGDVPNNLLYSELEYNILFLSNKNMCRYYVIYNLENYGMDLLDMGMYLDDVSYNTKKVTPIDDPNYATTEETLKFIIPFKKNKSTYSQADIKPVYDSLKLGYYNIKKIDIKSYSSIEGISSRNIELQKLRAQSVIEALQSFQTPTIKTTISASENWVEFFNDIKGTKYAYLGNLSKEGVRKAIAGNISREMEPILKNHRKAVLELEIEKKTKYTSESEGELIANFNAALSAGQLGKANDIQNSIFEKLRGKSNVSETLDKMSIPYNKAYVDLLVKNAGYRYLSDFSEAMIVLDQLEQLEKLDPQNPKIQYDLAAVRLKLLYYNAIKMDERDLQNEITDLKDYNIEKSLIDRMLVNLQMVIAEKLMKFRDFSNKDKSVDFVRKNYKEFNLSNYDYLSLAEFFSNYGTRDMAIDLLKEKANKIDIDENLLFYYLNLTLFDKDITSEENYRSIMLNAININKQRFCKLFNSVDEGGVTFQLLEDPFLRKTYCESCANQIE</sequence>
<evidence type="ECO:0008006" key="4">
    <source>
        <dbReference type="Google" id="ProtNLM"/>
    </source>
</evidence>
<feature type="chain" id="PRO_5045695241" description="OmpA family protein" evidence="1">
    <location>
        <begin position="22"/>
        <end position="631"/>
    </location>
</feature>
<feature type="signal peptide" evidence="1">
    <location>
        <begin position="1"/>
        <end position="21"/>
    </location>
</feature>
<keyword evidence="1" id="KW-0732">Signal</keyword>
<dbReference type="RefSeq" id="WP_395360317.1">
    <property type="nucleotide sequence ID" value="NZ_JBAWKB010000001.1"/>
</dbReference>
<dbReference type="Proteomes" id="UP001610100">
    <property type="component" value="Unassembled WGS sequence"/>
</dbReference>
<comment type="caution">
    <text evidence="2">The sequence shown here is derived from an EMBL/GenBank/DDBJ whole genome shotgun (WGS) entry which is preliminary data.</text>
</comment>
<protein>
    <recommendedName>
        <fullName evidence="4">OmpA family protein</fullName>
    </recommendedName>
</protein>
<proteinExistence type="predicted"/>
<accession>A0ABW7MVL6</accession>
<evidence type="ECO:0000313" key="2">
    <source>
        <dbReference type="EMBL" id="MFH6770874.1"/>
    </source>
</evidence>
<name>A0ABW7MVL6_9FLAO</name>
<reference evidence="2 3" key="1">
    <citation type="submission" date="2024-02" db="EMBL/GenBank/DDBJ databases">
        <title>A Gaetbulibacter species isolated from tidal flats and genomic insights of their niches.</title>
        <authorList>
            <person name="Ye Y."/>
        </authorList>
    </citation>
    <scope>NUCLEOTIDE SEQUENCE [LARGE SCALE GENOMIC DNA]</scope>
    <source>
        <strain evidence="2 3">KYW382</strain>
    </source>
</reference>